<dbReference type="OMA" id="QHATENK"/>
<dbReference type="GeneID" id="18243091"/>
<organism evidence="1 2">
    <name type="scientific">Batrachochytrium dendrobatidis (strain JAM81 / FGSC 10211)</name>
    <name type="common">Frog chytrid fungus</name>
    <dbReference type="NCBI Taxonomy" id="684364"/>
    <lineage>
        <taxon>Eukaryota</taxon>
        <taxon>Fungi</taxon>
        <taxon>Fungi incertae sedis</taxon>
        <taxon>Chytridiomycota</taxon>
        <taxon>Chytridiomycota incertae sedis</taxon>
        <taxon>Chytridiomycetes</taxon>
        <taxon>Rhizophydiales</taxon>
        <taxon>Rhizophydiales incertae sedis</taxon>
        <taxon>Batrachochytrium</taxon>
    </lineage>
</organism>
<proteinExistence type="predicted"/>
<protein>
    <submittedName>
        <fullName evidence="1">Uncharacterized protein</fullName>
    </submittedName>
</protein>
<dbReference type="InterPro" id="IPR012471">
    <property type="entry name" value="DUF1690"/>
</dbReference>
<gene>
    <name evidence="1" type="ORF">BATDEDRAFT_88261</name>
</gene>
<dbReference type="OrthoDB" id="5544375at2759"/>
<reference evidence="1 2" key="1">
    <citation type="submission" date="2009-12" db="EMBL/GenBank/DDBJ databases">
        <title>The draft genome of Batrachochytrium dendrobatidis.</title>
        <authorList>
            <consortium name="US DOE Joint Genome Institute (JGI-PGF)"/>
            <person name="Kuo A."/>
            <person name="Salamov A."/>
            <person name="Schmutz J."/>
            <person name="Lucas S."/>
            <person name="Pitluck S."/>
            <person name="Rosenblum E."/>
            <person name="Stajich J."/>
            <person name="Eisen M."/>
            <person name="Grigoriev I.V."/>
        </authorList>
    </citation>
    <scope>NUCLEOTIDE SEQUENCE [LARGE SCALE GENOMIC DNA]</scope>
    <source>
        <strain evidence="2">JAM81 / FGSC 10211</strain>
    </source>
</reference>
<dbReference type="Pfam" id="PF07956">
    <property type="entry name" value="DUF1690"/>
    <property type="match status" value="1"/>
</dbReference>
<keyword evidence="2" id="KW-1185">Reference proteome</keyword>
<accession>F4P1S1</accession>
<evidence type="ECO:0000313" key="1">
    <source>
        <dbReference type="EMBL" id="EGF80883.1"/>
    </source>
</evidence>
<sequence length="156" mass="18002">MGVGYSKTSAASAFVLHNPTVSSLDIPIQFSPNLVRKLQGVDDRILHSSAEEDYSSDDLDAIVQNRVKKELSFHQQSRLIQEQRSVEQVRREAEDLIRRQNNIPKFEPKDEYRIAQDEVVKCYRNNPTRALDCWQQVQTFKDLEKKALKDFVASAH</sequence>
<dbReference type="HOGENOM" id="CLU_1686231_0_0_1"/>
<evidence type="ECO:0000313" key="2">
    <source>
        <dbReference type="Proteomes" id="UP000007241"/>
    </source>
</evidence>
<dbReference type="AlphaFoldDB" id="F4P1S1"/>
<dbReference type="InParanoid" id="F4P1S1"/>
<name>F4P1S1_BATDJ</name>
<dbReference type="Proteomes" id="UP000007241">
    <property type="component" value="Unassembled WGS sequence"/>
</dbReference>
<dbReference type="RefSeq" id="XP_006678733.1">
    <property type="nucleotide sequence ID" value="XM_006678670.1"/>
</dbReference>
<dbReference type="EMBL" id="GL882883">
    <property type="protein sequence ID" value="EGF80883.1"/>
    <property type="molecule type" value="Genomic_DNA"/>
</dbReference>